<feature type="domain" description="RmlD-like substrate binding" evidence="3">
    <location>
        <begin position="1"/>
        <end position="287"/>
    </location>
</feature>
<dbReference type="GO" id="GO:0005829">
    <property type="term" value="C:cytosol"/>
    <property type="evidence" value="ECO:0007669"/>
    <property type="project" value="TreeGrafter"/>
</dbReference>
<dbReference type="PANTHER" id="PTHR10491:SF4">
    <property type="entry name" value="METHIONINE ADENOSYLTRANSFERASE 2 SUBUNIT BETA"/>
    <property type="match status" value="1"/>
</dbReference>
<proteinExistence type="inferred from homology"/>
<dbReference type="GO" id="GO:0008831">
    <property type="term" value="F:dTDP-4-dehydrorhamnose reductase activity"/>
    <property type="evidence" value="ECO:0007669"/>
    <property type="project" value="UniProtKB-EC"/>
</dbReference>
<organism evidence="4">
    <name type="scientific">bacterium 19CA01SA08</name>
    <dbReference type="NCBI Taxonomy" id="2920574"/>
    <lineage>
        <taxon>Bacteria</taxon>
    </lineage>
</organism>
<dbReference type="NCBIfam" id="TIGR01214">
    <property type="entry name" value="rmlD"/>
    <property type="match status" value="1"/>
</dbReference>
<dbReference type="PANTHER" id="PTHR10491">
    <property type="entry name" value="DTDP-4-DEHYDRORHAMNOSE REDUCTASE"/>
    <property type="match status" value="1"/>
</dbReference>
<comment type="pathway">
    <text evidence="2">Carbohydrate biosynthesis; dTDP-L-rhamnose biosynthesis.</text>
</comment>
<dbReference type="SUPFAM" id="SSF51735">
    <property type="entry name" value="NAD(P)-binding Rossmann-fold domains"/>
    <property type="match status" value="1"/>
</dbReference>
<evidence type="ECO:0000256" key="1">
    <source>
        <dbReference type="ARBA" id="ARBA00010944"/>
    </source>
</evidence>
<dbReference type="InterPro" id="IPR029903">
    <property type="entry name" value="RmlD-like-bd"/>
</dbReference>
<evidence type="ECO:0000259" key="3">
    <source>
        <dbReference type="Pfam" id="PF04321"/>
    </source>
</evidence>
<dbReference type="EC" id="1.1.1.133" evidence="2"/>
<dbReference type="Gene3D" id="3.90.25.10">
    <property type="entry name" value="UDP-galactose 4-epimerase, domain 1"/>
    <property type="match status" value="1"/>
</dbReference>
<dbReference type="GO" id="GO:0019305">
    <property type="term" value="P:dTDP-rhamnose biosynthetic process"/>
    <property type="evidence" value="ECO:0007669"/>
    <property type="project" value="TreeGrafter"/>
</dbReference>
<protein>
    <recommendedName>
        <fullName evidence="2">dTDP-4-dehydrorhamnose reductase</fullName>
        <ecNumber evidence="2">1.1.1.133</ecNumber>
    </recommendedName>
</protein>
<accession>A0AAU6VQ33</accession>
<dbReference type="Gene3D" id="3.40.50.720">
    <property type="entry name" value="NAD(P)-binding Rossmann-like Domain"/>
    <property type="match status" value="1"/>
</dbReference>
<gene>
    <name evidence="4" type="primary">rfbD</name>
    <name evidence="4" type="ORF">MRN67_14500</name>
</gene>
<keyword evidence="2" id="KW-0521">NADP</keyword>
<dbReference type="Pfam" id="PF04321">
    <property type="entry name" value="RmlD_sub_bind"/>
    <property type="match status" value="1"/>
</dbReference>
<reference evidence="4" key="1">
    <citation type="submission" date="2022-03" db="EMBL/GenBank/DDBJ databases">
        <title>Sea Food Isolates.</title>
        <authorList>
            <person name="Li c."/>
        </authorList>
    </citation>
    <scope>NUCLEOTIDE SEQUENCE</scope>
    <source>
        <strain evidence="4">19CA01SA08</strain>
    </source>
</reference>
<dbReference type="CDD" id="cd05254">
    <property type="entry name" value="dTDP_HR_like_SDR_e"/>
    <property type="match status" value="1"/>
</dbReference>
<evidence type="ECO:0000313" key="4">
    <source>
        <dbReference type="EMBL" id="XAG87480.1"/>
    </source>
</evidence>
<comment type="function">
    <text evidence="2">Catalyzes the reduction of dTDP-6-deoxy-L-lyxo-4-hexulose to yield dTDP-L-rhamnose.</text>
</comment>
<comment type="similarity">
    <text evidence="1 2">Belongs to the dTDP-4-dehydrorhamnose reductase family.</text>
</comment>
<keyword evidence="2 4" id="KW-0560">Oxidoreductase</keyword>
<sequence length="292" mass="32638">MHIFVFGSNGQVGKALVSLLEQQTEFTFDAFDRQQCDVTDEQKVRELVLAKQPDIIINATAYTAVDKAEDEPEKAFLVNEKGALCLALAAKEVNALLLHISTDYVFDGESEGEYNESDIVNPSSVYGDSKLAGERAIAGAWSKHITLRTAWVFGEHGQNFVKTMLRLAENRDELGIVNDQFGGPTYAGDIAAALVRLAYLYSKKELDLYGIYHFSGQPFVSWFEFAEEIFNKALEHEVLEAKPILNKLTSAQFPTKAKRPKNSRLSLQKIGKDFSISPSDWQKALDNITLYK</sequence>
<dbReference type="InterPro" id="IPR005913">
    <property type="entry name" value="dTDP_dehydrorham_reduct"/>
</dbReference>
<name>A0AAU6VQ33_UNCXX</name>
<dbReference type="AlphaFoldDB" id="A0AAU6VQ33"/>
<evidence type="ECO:0000256" key="2">
    <source>
        <dbReference type="RuleBase" id="RU364082"/>
    </source>
</evidence>
<dbReference type="EMBL" id="CP095355">
    <property type="protein sequence ID" value="XAG87480.1"/>
    <property type="molecule type" value="Genomic_DNA"/>
</dbReference>
<dbReference type="InterPro" id="IPR036291">
    <property type="entry name" value="NAD(P)-bd_dom_sf"/>
</dbReference>